<feature type="compositionally biased region" description="Pro residues" evidence="1">
    <location>
        <begin position="21"/>
        <end position="36"/>
    </location>
</feature>
<evidence type="ECO:0000313" key="2">
    <source>
        <dbReference type="EMBL" id="KAF2134386.1"/>
    </source>
</evidence>
<feature type="region of interest" description="Disordered" evidence="1">
    <location>
        <begin position="1"/>
        <end position="57"/>
    </location>
</feature>
<protein>
    <submittedName>
        <fullName evidence="2">Uncharacterized protein</fullName>
    </submittedName>
</protein>
<dbReference type="Proteomes" id="UP000799771">
    <property type="component" value="Unassembled WGS sequence"/>
</dbReference>
<evidence type="ECO:0000313" key="3">
    <source>
        <dbReference type="Proteomes" id="UP000799771"/>
    </source>
</evidence>
<gene>
    <name evidence="2" type="ORF">P153DRAFT_362155</name>
</gene>
<dbReference type="AlphaFoldDB" id="A0A6A6AS55"/>
<dbReference type="EMBL" id="ML977497">
    <property type="protein sequence ID" value="KAF2134386.1"/>
    <property type="molecule type" value="Genomic_DNA"/>
</dbReference>
<evidence type="ECO:0000256" key="1">
    <source>
        <dbReference type="SAM" id="MobiDB-lite"/>
    </source>
</evidence>
<sequence length="85" mass="9767">MIWNAPSAHLTKTHISLSRPTPSPPRISHKAPPPTRRPGHDLPYRREQAPPDTTYPFVRSSLHPSIHSARQCHAEPVMYQDQDWE</sequence>
<dbReference type="GeneID" id="54407503"/>
<keyword evidence="3" id="KW-1185">Reference proteome</keyword>
<proteinExistence type="predicted"/>
<reference evidence="2" key="1">
    <citation type="journal article" date="2020" name="Stud. Mycol.">
        <title>101 Dothideomycetes genomes: a test case for predicting lifestyles and emergence of pathogens.</title>
        <authorList>
            <person name="Haridas S."/>
            <person name="Albert R."/>
            <person name="Binder M."/>
            <person name="Bloem J."/>
            <person name="Labutti K."/>
            <person name="Salamov A."/>
            <person name="Andreopoulos B."/>
            <person name="Baker S."/>
            <person name="Barry K."/>
            <person name="Bills G."/>
            <person name="Bluhm B."/>
            <person name="Cannon C."/>
            <person name="Castanera R."/>
            <person name="Culley D."/>
            <person name="Daum C."/>
            <person name="Ezra D."/>
            <person name="Gonzalez J."/>
            <person name="Henrissat B."/>
            <person name="Kuo A."/>
            <person name="Liang C."/>
            <person name="Lipzen A."/>
            <person name="Lutzoni F."/>
            <person name="Magnuson J."/>
            <person name="Mondo S."/>
            <person name="Nolan M."/>
            <person name="Ohm R."/>
            <person name="Pangilinan J."/>
            <person name="Park H.-J."/>
            <person name="Ramirez L."/>
            <person name="Alfaro M."/>
            <person name="Sun H."/>
            <person name="Tritt A."/>
            <person name="Yoshinaga Y."/>
            <person name="Zwiers L.-H."/>
            <person name="Turgeon B."/>
            <person name="Goodwin S."/>
            <person name="Spatafora J."/>
            <person name="Crous P."/>
            <person name="Grigoriev I."/>
        </authorList>
    </citation>
    <scope>NUCLEOTIDE SEQUENCE</scope>
    <source>
        <strain evidence="2">CBS 119687</strain>
    </source>
</reference>
<name>A0A6A6AS55_9PLEO</name>
<dbReference type="RefSeq" id="XP_033528773.1">
    <property type="nucleotide sequence ID" value="XM_033667071.1"/>
</dbReference>
<organism evidence="2 3">
    <name type="scientific">Dothidotthia symphoricarpi CBS 119687</name>
    <dbReference type="NCBI Taxonomy" id="1392245"/>
    <lineage>
        <taxon>Eukaryota</taxon>
        <taxon>Fungi</taxon>
        <taxon>Dikarya</taxon>
        <taxon>Ascomycota</taxon>
        <taxon>Pezizomycotina</taxon>
        <taxon>Dothideomycetes</taxon>
        <taxon>Pleosporomycetidae</taxon>
        <taxon>Pleosporales</taxon>
        <taxon>Dothidotthiaceae</taxon>
        <taxon>Dothidotthia</taxon>
    </lineage>
</organism>
<accession>A0A6A6AS55</accession>
<feature type="compositionally biased region" description="Basic and acidic residues" evidence="1">
    <location>
        <begin position="38"/>
        <end position="49"/>
    </location>
</feature>